<evidence type="ECO:0000259" key="4">
    <source>
        <dbReference type="PROSITE" id="PS50883"/>
    </source>
</evidence>
<evidence type="ECO:0000256" key="1">
    <source>
        <dbReference type="SAM" id="MobiDB-lite"/>
    </source>
</evidence>
<dbReference type="InterPro" id="IPR043128">
    <property type="entry name" value="Rev_trsase/Diguanyl_cyclase"/>
</dbReference>
<dbReference type="InterPro" id="IPR000700">
    <property type="entry name" value="PAS-assoc_C"/>
</dbReference>
<dbReference type="SUPFAM" id="SSF55785">
    <property type="entry name" value="PYP-like sensor domain (PAS domain)"/>
    <property type="match status" value="1"/>
</dbReference>
<feature type="region of interest" description="Disordered" evidence="1">
    <location>
        <begin position="1"/>
        <end position="39"/>
    </location>
</feature>
<dbReference type="InterPro" id="IPR035919">
    <property type="entry name" value="EAL_sf"/>
</dbReference>
<dbReference type="PROSITE" id="PS50883">
    <property type="entry name" value="EAL"/>
    <property type="match status" value="1"/>
</dbReference>
<name>A0A9W6UPB8_9ACTN</name>
<dbReference type="PROSITE" id="PS50887">
    <property type="entry name" value="GGDEF"/>
    <property type="match status" value="1"/>
</dbReference>
<dbReference type="InterPro" id="IPR052155">
    <property type="entry name" value="Biofilm_reg_signaling"/>
</dbReference>
<dbReference type="SMART" id="SM00086">
    <property type="entry name" value="PAC"/>
    <property type="match status" value="1"/>
</dbReference>
<feature type="domain" description="GGDEF" evidence="5">
    <location>
        <begin position="215"/>
        <end position="350"/>
    </location>
</feature>
<dbReference type="SMART" id="SM00052">
    <property type="entry name" value="EAL"/>
    <property type="match status" value="1"/>
</dbReference>
<dbReference type="InterPro" id="IPR035965">
    <property type="entry name" value="PAS-like_dom_sf"/>
</dbReference>
<dbReference type="SMART" id="SM00267">
    <property type="entry name" value="GGDEF"/>
    <property type="match status" value="1"/>
</dbReference>
<dbReference type="NCBIfam" id="TIGR00229">
    <property type="entry name" value="sensory_box"/>
    <property type="match status" value="1"/>
</dbReference>
<dbReference type="Gene3D" id="3.30.450.20">
    <property type="entry name" value="PAS domain"/>
    <property type="match status" value="1"/>
</dbReference>
<dbReference type="PANTHER" id="PTHR44757:SF2">
    <property type="entry name" value="BIOFILM ARCHITECTURE MAINTENANCE PROTEIN MBAA"/>
    <property type="match status" value="1"/>
</dbReference>
<dbReference type="OrthoDB" id="23692at2"/>
<sequence length="625" mass="67826">MPGRNVGADAHHRGGRPEAPRPGAGAEGSGPCAACGAPPDTEAERLAAALRASESRFRAAFSDAGIGMALIDSGDLVIEGNPVFAAMLGREVAELPGMHIHQIIDPEEPSRSRYRALVRGERDRMRAEKRLKHRGGREVWGRVTVSLIRDGAGDPYYTLVMVEDVTERRQLGDRLAYQALHDPLTRLPNRTLFYERLEAAFKPDGQDGPAAGGERRIGLCYVDLDGFAAVNETLGHHVGDQLLVAVAARLEHGFARADRQLVARLGGDEFAVLVTGSSGHQELTRLAAALMTALERPFEVAGHRLTVTASVGVVERPVRGSTPTDLVRDADSTLYWSKSDGRARWTLYDRDRGADQLTRHELATALRPAVERGEFTVEYQPLVGLADGAVRGAEALVRWNHPRYGLLPPNRFIPLAEESGAIVPLGKWVLEESCRQARQWLDGFPERPVLVSVNLAPRQIWDSDVVADVAEVLERTGLPARLLQLEITESALLGPSGRPLQALQALADTGVRIAIDDFGTGYSNLAYLSRLPVHALKLDATFIEAFRESAPGADGRRRAADEQIVGAMVQLAHALGLTVTAEGIENAAQAERLRQTGCDTAQGWYYARPGGPELIAGILRDQPLR</sequence>
<dbReference type="InterPro" id="IPR001633">
    <property type="entry name" value="EAL_dom"/>
</dbReference>
<dbReference type="Pfam" id="PF00990">
    <property type="entry name" value="GGDEF"/>
    <property type="match status" value="1"/>
</dbReference>
<dbReference type="CDD" id="cd01949">
    <property type="entry name" value="GGDEF"/>
    <property type="match status" value="1"/>
</dbReference>
<dbReference type="InterPro" id="IPR000160">
    <property type="entry name" value="GGDEF_dom"/>
</dbReference>
<feature type="domain" description="PAS" evidence="2">
    <location>
        <begin position="53"/>
        <end position="108"/>
    </location>
</feature>
<dbReference type="Pfam" id="PF13426">
    <property type="entry name" value="PAS_9"/>
    <property type="match status" value="1"/>
</dbReference>
<dbReference type="InterPro" id="IPR000014">
    <property type="entry name" value="PAS"/>
</dbReference>
<comment type="caution">
    <text evidence="6">The sequence shown here is derived from an EMBL/GenBank/DDBJ whole genome shotgun (WGS) entry which is preliminary data.</text>
</comment>
<dbReference type="EMBL" id="BSRX01000015">
    <property type="protein sequence ID" value="GLW54987.1"/>
    <property type="molecule type" value="Genomic_DNA"/>
</dbReference>
<gene>
    <name evidence="6" type="ORF">Kpho01_29980</name>
</gene>
<protein>
    <submittedName>
        <fullName evidence="6">GGDEF domain-containing protein</fullName>
    </submittedName>
</protein>
<evidence type="ECO:0000259" key="2">
    <source>
        <dbReference type="PROSITE" id="PS50112"/>
    </source>
</evidence>
<dbReference type="Gene3D" id="3.20.20.450">
    <property type="entry name" value="EAL domain"/>
    <property type="match status" value="1"/>
</dbReference>
<dbReference type="InterPro" id="IPR029787">
    <property type="entry name" value="Nucleotide_cyclase"/>
</dbReference>
<dbReference type="PROSITE" id="PS50113">
    <property type="entry name" value="PAC"/>
    <property type="match status" value="1"/>
</dbReference>
<dbReference type="Gene3D" id="3.30.70.270">
    <property type="match status" value="1"/>
</dbReference>
<feature type="compositionally biased region" description="Basic and acidic residues" evidence="1">
    <location>
        <begin position="9"/>
        <end position="19"/>
    </location>
</feature>
<dbReference type="Pfam" id="PF00563">
    <property type="entry name" value="EAL"/>
    <property type="match status" value="1"/>
</dbReference>
<dbReference type="SUPFAM" id="SSF141868">
    <property type="entry name" value="EAL domain-like"/>
    <property type="match status" value="1"/>
</dbReference>
<dbReference type="NCBIfam" id="TIGR00254">
    <property type="entry name" value="GGDEF"/>
    <property type="match status" value="1"/>
</dbReference>
<evidence type="ECO:0000259" key="5">
    <source>
        <dbReference type="PROSITE" id="PS50887"/>
    </source>
</evidence>
<dbReference type="PROSITE" id="PS50112">
    <property type="entry name" value="PAS"/>
    <property type="match status" value="1"/>
</dbReference>
<evidence type="ECO:0000313" key="6">
    <source>
        <dbReference type="EMBL" id="GLW54987.1"/>
    </source>
</evidence>
<dbReference type="AlphaFoldDB" id="A0A9W6UPB8"/>
<dbReference type="CDD" id="cd01948">
    <property type="entry name" value="EAL"/>
    <property type="match status" value="1"/>
</dbReference>
<dbReference type="PANTHER" id="PTHR44757">
    <property type="entry name" value="DIGUANYLATE CYCLASE DGCP"/>
    <property type="match status" value="1"/>
</dbReference>
<proteinExistence type="predicted"/>
<dbReference type="SMART" id="SM00091">
    <property type="entry name" value="PAS"/>
    <property type="match status" value="1"/>
</dbReference>
<organism evidence="6 7">
    <name type="scientific">Kitasatospora phosalacinea</name>
    <dbReference type="NCBI Taxonomy" id="2065"/>
    <lineage>
        <taxon>Bacteria</taxon>
        <taxon>Bacillati</taxon>
        <taxon>Actinomycetota</taxon>
        <taxon>Actinomycetes</taxon>
        <taxon>Kitasatosporales</taxon>
        <taxon>Streptomycetaceae</taxon>
        <taxon>Kitasatospora</taxon>
    </lineage>
</organism>
<dbReference type="CDD" id="cd00130">
    <property type="entry name" value="PAS"/>
    <property type="match status" value="1"/>
</dbReference>
<dbReference type="RefSeq" id="WP_033253848.1">
    <property type="nucleotide sequence ID" value="NZ_BSRX01000015.1"/>
</dbReference>
<feature type="domain" description="EAL" evidence="4">
    <location>
        <begin position="359"/>
        <end position="623"/>
    </location>
</feature>
<dbReference type="InterPro" id="IPR001610">
    <property type="entry name" value="PAC"/>
</dbReference>
<evidence type="ECO:0000313" key="7">
    <source>
        <dbReference type="Proteomes" id="UP001165143"/>
    </source>
</evidence>
<dbReference type="Proteomes" id="UP001165143">
    <property type="component" value="Unassembled WGS sequence"/>
</dbReference>
<reference evidence="6" key="1">
    <citation type="submission" date="2023-02" db="EMBL/GenBank/DDBJ databases">
        <title>Kitasatospora phosalacinea NBRC 14362.</title>
        <authorList>
            <person name="Ichikawa N."/>
            <person name="Sato H."/>
            <person name="Tonouchi N."/>
        </authorList>
    </citation>
    <scope>NUCLEOTIDE SEQUENCE</scope>
    <source>
        <strain evidence="6">NBRC 14362</strain>
    </source>
</reference>
<evidence type="ECO:0000259" key="3">
    <source>
        <dbReference type="PROSITE" id="PS50113"/>
    </source>
</evidence>
<accession>A0A9W6UPB8</accession>
<feature type="domain" description="PAC" evidence="3">
    <location>
        <begin position="125"/>
        <end position="177"/>
    </location>
</feature>
<dbReference type="SUPFAM" id="SSF55073">
    <property type="entry name" value="Nucleotide cyclase"/>
    <property type="match status" value="1"/>
</dbReference>